<evidence type="ECO:0000313" key="4">
    <source>
        <dbReference type="Proteomes" id="UP000808349"/>
    </source>
</evidence>
<accession>A0A9D7S6S9</accession>
<feature type="signal peptide" evidence="1">
    <location>
        <begin position="1"/>
        <end position="21"/>
    </location>
</feature>
<sequence>MKLIFLLFICSSLMLFSQSFDIPDAKAGCCYEKCKQQIIDYGDNCVLSEMPVPLLFGKSNKSLFILNISPDEEFNFYKRFKDLAIIIPNYPFEIDIVLDTNIIKSFSIEKMEVLTCPYKLGFTEWEEIVCDNKVNSTIIKQLKLALINLGYPLDERNELFDISTKKALKAFQESRNLPIGFLNKKTLAVLGIND</sequence>
<dbReference type="AlphaFoldDB" id="A0A9D7S6S9"/>
<keyword evidence="1" id="KW-0732">Signal</keyword>
<protein>
    <submittedName>
        <fullName evidence="3">Peptidoglycan-binding protein</fullName>
    </submittedName>
</protein>
<evidence type="ECO:0000259" key="2">
    <source>
        <dbReference type="Pfam" id="PF01471"/>
    </source>
</evidence>
<reference evidence="3 4" key="1">
    <citation type="submission" date="2020-10" db="EMBL/GenBank/DDBJ databases">
        <title>Connecting structure to function with the recovery of over 1000 high-quality activated sludge metagenome-assembled genomes encoding full-length rRNA genes using long-read sequencing.</title>
        <authorList>
            <person name="Singleton C.M."/>
            <person name="Petriglieri F."/>
            <person name="Kristensen J.M."/>
            <person name="Kirkegaard R.H."/>
            <person name="Michaelsen T.Y."/>
            <person name="Andersen M.H."/>
            <person name="Karst S.M."/>
            <person name="Dueholm M.S."/>
            <person name="Nielsen P.H."/>
            <person name="Albertsen M."/>
        </authorList>
    </citation>
    <scope>NUCLEOTIDE SEQUENCE [LARGE SCALE GENOMIC DNA]</scope>
    <source>
        <strain evidence="3">Ribe_18-Q3-R11-54_BAT3C.373</strain>
    </source>
</reference>
<dbReference type="SUPFAM" id="SSF47090">
    <property type="entry name" value="PGBD-like"/>
    <property type="match status" value="1"/>
</dbReference>
<organism evidence="3 4">
    <name type="scientific">Candidatus Defluviibacterium haderslevense</name>
    <dbReference type="NCBI Taxonomy" id="2981993"/>
    <lineage>
        <taxon>Bacteria</taxon>
        <taxon>Pseudomonadati</taxon>
        <taxon>Bacteroidota</taxon>
        <taxon>Saprospiria</taxon>
        <taxon>Saprospirales</taxon>
        <taxon>Saprospiraceae</taxon>
        <taxon>Candidatus Defluviibacterium</taxon>
    </lineage>
</organism>
<evidence type="ECO:0000256" key="1">
    <source>
        <dbReference type="SAM" id="SignalP"/>
    </source>
</evidence>
<gene>
    <name evidence="3" type="ORF">IPO85_01640</name>
</gene>
<feature type="domain" description="Peptidoglycan binding-like" evidence="2">
    <location>
        <begin position="139"/>
        <end position="190"/>
    </location>
</feature>
<dbReference type="InterPro" id="IPR036366">
    <property type="entry name" value="PGBDSf"/>
</dbReference>
<dbReference type="EMBL" id="JADKFW010000004">
    <property type="protein sequence ID" value="MBK9716227.1"/>
    <property type="molecule type" value="Genomic_DNA"/>
</dbReference>
<proteinExistence type="predicted"/>
<dbReference type="Pfam" id="PF01471">
    <property type="entry name" value="PG_binding_1"/>
    <property type="match status" value="1"/>
</dbReference>
<feature type="chain" id="PRO_5038801879" evidence="1">
    <location>
        <begin position="22"/>
        <end position="194"/>
    </location>
</feature>
<dbReference type="Proteomes" id="UP000808349">
    <property type="component" value="Unassembled WGS sequence"/>
</dbReference>
<evidence type="ECO:0000313" key="3">
    <source>
        <dbReference type="EMBL" id="MBK9716227.1"/>
    </source>
</evidence>
<comment type="caution">
    <text evidence="3">The sequence shown here is derived from an EMBL/GenBank/DDBJ whole genome shotgun (WGS) entry which is preliminary data.</text>
</comment>
<dbReference type="InterPro" id="IPR036365">
    <property type="entry name" value="PGBD-like_sf"/>
</dbReference>
<dbReference type="Gene3D" id="1.10.101.10">
    <property type="entry name" value="PGBD-like superfamily/PGBD"/>
    <property type="match status" value="1"/>
</dbReference>
<dbReference type="InterPro" id="IPR002477">
    <property type="entry name" value="Peptidoglycan-bd-like"/>
</dbReference>
<name>A0A9D7S6S9_9BACT</name>